<comment type="caution">
    <text evidence="1">The sequence shown here is derived from an EMBL/GenBank/DDBJ whole genome shotgun (WGS) entry which is preliminary data.</text>
</comment>
<sequence>MYLNHRPSKIMVHCSPCNFTGPYAHWLQGIPFTFVHTVFPNEVFGLPIKEENPHHSTDVVRIRALLRYGGIYLDADVFVVQPLRRFLHYEATVTWPHGYTFGNMIMISHKNSRILRLFMDTYRE</sequence>
<dbReference type="Gene3D" id="3.90.550.20">
    <property type="match status" value="1"/>
</dbReference>
<reference evidence="1" key="1">
    <citation type="journal article" date="2020" name="Cell">
        <title>Large-Scale Comparative Analyses of Tick Genomes Elucidate Their Genetic Diversity and Vector Capacities.</title>
        <authorList>
            <consortium name="Tick Genome and Microbiome Consortium (TIGMIC)"/>
            <person name="Jia N."/>
            <person name="Wang J."/>
            <person name="Shi W."/>
            <person name="Du L."/>
            <person name="Sun Y."/>
            <person name="Zhan W."/>
            <person name="Jiang J.F."/>
            <person name="Wang Q."/>
            <person name="Zhang B."/>
            <person name="Ji P."/>
            <person name="Bell-Sakyi L."/>
            <person name="Cui X.M."/>
            <person name="Yuan T.T."/>
            <person name="Jiang B.G."/>
            <person name="Yang W.F."/>
            <person name="Lam T.T."/>
            <person name="Chang Q.C."/>
            <person name="Ding S.J."/>
            <person name="Wang X.J."/>
            <person name="Zhu J.G."/>
            <person name="Ruan X.D."/>
            <person name="Zhao L."/>
            <person name="Wei J.T."/>
            <person name="Ye R.Z."/>
            <person name="Que T.C."/>
            <person name="Du C.H."/>
            <person name="Zhou Y.H."/>
            <person name="Cheng J.X."/>
            <person name="Dai P.F."/>
            <person name="Guo W.B."/>
            <person name="Han X.H."/>
            <person name="Huang E.J."/>
            <person name="Li L.F."/>
            <person name="Wei W."/>
            <person name="Gao Y.C."/>
            <person name="Liu J.Z."/>
            <person name="Shao H.Z."/>
            <person name="Wang X."/>
            <person name="Wang C.C."/>
            <person name="Yang T.C."/>
            <person name="Huo Q.B."/>
            <person name="Li W."/>
            <person name="Chen H.Y."/>
            <person name="Chen S.E."/>
            <person name="Zhou L.G."/>
            <person name="Ni X.B."/>
            <person name="Tian J.H."/>
            <person name="Sheng Y."/>
            <person name="Liu T."/>
            <person name="Pan Y.S."/>
            <person name="Xia L.Y."/>
            <person name="Li J."/>
            <person name="Zhao F."/>
            <person name="Cao W.C."/>
        </authorList>
    </citation>
    <scope>NUCLEOTIDE SEQUENCE</scope>
    <source>
        <strain evidence="1">Rmic-2018</strain>
    </source>
</reference>
<evidence type="ECO:0000313" key="2">
    <source>
        <dbReference type="Proteomes" id="UP000821866"/>
    </source>
</evidence>
<protein>
    <submittedName>
        <fullName evidence="1">Uncharacterized protein</fullName>
    </submittedName>
</protein>
<proteinExistence type="predicted"/>
<dbReference type="Proteomes" id="UP000821866">
    <property type="component" value="Chromosome 10"/>
</dbReference>
<dbReference type="SUPFAM" id="SSF53448">
    <property type="entry name" value="Nucleotide-diphospho-sugar transferases"/>
    <property type="match status" value="1"/>
</dbReference>
<dbReference type="PANTHER" id="PTHR46830">
    <property type="entry name" value="TRANSFERASE, PUTATIVE-RELATED"/>
    <property type="match status" value="1"/>
</dbReference>
<evidence type="ECO:0000313" key="1">
    <source>
        <dbReference type="EMBL" id="KAH8036462.1"/>
    </source>
</evidence>
<dbReference type="Pfam" id="PF04488">
    <property type="entry name" value="Gly_transf_sug"/>
    <property type="match status" value="1"/>
</dbReference>
<reference evidence="1" key="2">
    <citation type="submission" date="2021-09" db="EMBL/GenBank/DDBJ databases">
        <authorList>
            <person name="Jia N."/>
            <person name="Wang J."/>
            <person name="Shi W."/>
            <person name="Du L."/>
            <person name="Sun Y."/>
            <person name="Zhan W."/>
            <person name="Jiang J."/>
            <person name="Wang Q."/>
            <person name="Zhang B."/>
            <person name="Ji P."/>
            <person name="Sakyi L.B."/>
            <person name="Cui X."/>
            <person name="Yuan T."/>
            <person name="Jiang B."/>
            <person name="Yang W."/>
            <person name="Lam T.T.-Y."/>
            <person name="Chang Q."/>
            <person name="Ding S."/>
            <person name="Wang X."/>
            <person name="Zhu J."/>
            <person name="Ruan X."/>
            <person name="Zhao L."/>
            <person name="Wei J."/>
            <person name="Que T."/>
            <person name="Du C."/>
            <person name="Cheng J."/>
            <person name="Dai P."/>
            <person name="Han X."/>
            <person name="Huang E."/>
            <person name="Gao Y."/>
            <person name="Liu J."/>
            <person name="Shao H."/>
            <person name="Ye R."/>
            <person name="Li L."/>
            <person name="Wei W."/>
            <person name="Wang X."/>
            <person name="Wang C."/>
            <person name="Huo Q."/>
            <person name="Li W."/>
            <person name="Guo W."/>
            <person name="Chen H."/>
            <person name="Chen S."/>
            <person name="Zhou L."/>
            <person name="Zhou L."/>
            <person name="Ni X."/>
            <person name="Tian J."/>
            <person name="Zhou Y."/>
            <person name="Sheng Y."/>
            <person name="Liu T."/>
            <person name="Pan Y."/>
            <person name="Xia L."/>
            <person name="Li J."/>
            <person name="Zhao F."/>
            <person name="Cao W."/>
        </authorList>
    </citation>
    <scope>NUCLEOTIDE SEQUENCE</scope>
    <source>
        <strain evidence="1">Rmic-2018</strain>
        <tissue evidence="1">Larvae</tissue>
    </source>
</reference>
<dbReference type="InterPro" id="IPR007577">
    <property type="entry name" value="GlycoTrfase_DXD_sugar-bd_CS"/>
</dbReference>
<organism evidence="1 2">
    <name type="scientific">Rhipicephalus microplus</name>
    <name type="common">Cattle tick</name>
    <name type="synonym">Boophilus microplus</name>
    <dbReference type="NCBI Taxonomy" id="6941"/>
    <lineage>
        <taxon>Eukaryota</taxon>
        <taxon>Metazoa</taxon>
        <taxon>Ecdysozoa</taxon>
        <taxon>Arthropoda</taxon>
        <taxon>Chelicerata</taxon>
        <taxon>Arachnida</taxon>
        <taxon>Acari</taxon>
        <taxon>Parasitiformes</taxon>
        <taxon>Ixodida</taxon>
        <taxon>Ixodoidea</taxon>
        <taxon>Ixodidae</taxon>
        <taxon>Rhipicephalinae</taxon>
        <taxon>Rhipicephalus</taxon>
        <taxon>Boophilus</taxon>
    </lineage>
</organism>
<gene>
    <name evidence="1" type="ORF">HPB51_000617</name>
</gene>
<keyword evidence="2" id="KW-1185">Reference proteome</keyword>
<name>A0A9J6EPY8_RHIMP</name>
<dbReference type="PANTHER" id="PTHR46830:SF1">
    <property type="entry name" value="ALPHA-1,4-N-ACETYLGLUCOSAMINYLTRANSFERASE"/>
    <property type="match status" value="1"/>
</dbReference>
<dbReference type="AlphaFoldDB" id="A0A9J6EPY8"/>
<dbReference type="EMBL" id="JABSTU010000002">
    <property type="protein sequence ID" value="KAH8036462.1"/>
    <property type="molecule type" value="Genomic_DNA"/>
</dbReference>
<dbReference type="VEuPathDB" id="VectorBase:LOC119159562"/>
<accession>A0A9J6EPY8</accession>
<dbReference type="InterPro" id="IPR029044">
    <property type="entry name" value="Nucleotide-diphossugar_trans"/>
</dbReference>